<dbReference type="EMBL" id="HBUE01089485">
    <property type="protein sequence ID" value="CAG6480898.1"/>
    <property type="molecule type" value="Transcribed_RNA"/>
</dbReference>
<protein>
    <submittedName>
        <fullName evidence="1">(northern house mosquito) hypothetical protein</fullName>
    </submittedName>
</protein>
<accession>A0A8D8FSA2</accession>
<name>A0A8D8FSA2_CULPI</name>
<evidence type="ECO:0000313" key="1">
    <source>
        <dbReference type="EMBL" id="CAG6480898.1"/>
    </source>
</evidence>
<dbReference type="AlphaFoldDB" id="A0A8D8FSA2"/>
<sequence length="126" mass="14492">MIIQYTCNFLNTFSKKEFWKSGFMYKNQTEKKCTIYTKLKTTKKVSGIHLFAFSSIIKLSNDSSGCIFSSKLLFIFSTKTLSFLSFRYSARADLHASFHTASSPILRLFLDILPFGEDRGELRGKK</sequence>
<proteinExistence type="predicted"/>
<organism evidence="1">
    <name type="scientific">Culex pipiens</name>
    <name type="common">House mosquito</name>
    <dbReference type="NCBI Taxonomy" id="7175"/>
    <lineage>
        <taxon>Eukaryota</taxon>
        <taxon>Metazoa</taxon>
        <taxon>Ecdysozoa</taxon>
        <taxon>Arthropoda</taxon>
        <taxon>Hexapoda</taxon>
        <taxon>Insecta</taxon>
        <taxon>Pterygota</taxon>
        <taxon>Neoptera</taxon>
        <taxon>Endopterygota</taxon>
        <taxon>Diptera</taxon>
        <taxon>Nematocera</taxon>
        <taxon>Culicoidea</taxon>
        <taxon>Culicidae</taxon>
        <taxon>Culicinae</taxon>
        <taxon>Culicini</taxon>
        <taxon>Culex</taxon>
        <taxon>Culex</taxon>
    </lineage>
</organism>
<reference evidence="1" key="1">
    <citation type="submission" date="2021-05" db="EMBL/GenBank/DDBJ databases">
        <authorList>
            <person name="Alioto T."/>
            <person name="Alioto T."/>
            <person name="Gomez Garrido J."/>
        </authorList>
    </citation>
    <scope>NUCLEOTIDE SEQUENCE</scope>
</reference>